<name>A0A9E7E7U8_9LILI</name>
<evidence type="ECO:0000313" key="2">
    <source>
        <dbReference type="Proteomes" id="UP001055439"/>
    </source>
</evidence>
<sequence length="60" mass="6923">MLLLFEKADILLRGYSGWNSRRAIAVLNKVFPKSPPNSHWRTLWALANEILRLRSTSNSI</sequence>
<organism evidence="1 2">
    <name type="scientific">Musa troglodytarum</name>
    <name type="common">fe'i banana</name>
    <dbReference type="NCBI Taxonomy" id="320322"/>
    <lineage>
        <taxon>Eukaryota</taxon>
        <taxon>Viridiplantae</taxon>
        <taxon>Streptophyta</taxon>
        <taxon>Embryophyta</taxon>
        <taxon>Tracheophyta</taxon>
        <taxon>Spermatophyta</taxon>
        <taxon>Magnoliopsida</taxon>
        <taxon>Liliopsida</taxon>
        <taxon>Zingiberales</taxon>
        <taxon>Musaceae</taxon>
        <taxon>Musa</taxon>
    </lineage>
</organism>
<dbReference type="AlphaFoldDB" id="A0A9E7E7U8"/>
<accession>A0A9E7E7U8</accession>
<dbReference type="Gene3D" id="3.40.50.1110">
    <property type="entry name" value="SGNH hydrolase"/>
    <property type="match status" value="1"/>
</dbReference>
<gene>
    <name evidence="1" type="ORF">MUK42_33623</name>
</gene>
<evidence type="ECO:0000313" key="1">
    <source>
        <dbReference type="EMBL" id="URD72083.1"/>
    </source>
</evidence>
<dbReference type="Proteomes" id="UP001055439">
    <property type="component" value="Chromosome 1"/>
</dbReference>
<protein>
    <submittedName>
        <fullName evidence="1">Uncharacterized protein</fullName>
    </submittedName>
</protein>
<dbReference type="InterPro" id="IPR036514">
    <property type="entry name" value="SGNH_hydro_sf"/>
</dbReference>
<dbReference type="OrthoDB" id="671439at2759"/>
<proteinExistence type="predicted"/>
<reference evidence="1" key="1">
    <citation type="submission" date="2022-05" db="EMBL/GenBank/DDBJ databases">
        <title>The Musa troglodytarum L. genome provides insights into the mechanism of non-climacteric behaviour and enrichment of carotenoids.</title>
        <authorList>
            <person name="Wang J."/>
        </authorList>
    </citation>
    <scope>NUCLEOTIDE SEQUENCE</scope>
    <source>
        <tissue evidence="1">Leaf</tissue>
    </source>
</reference>
<keyword evidence="2" id="KW-1185">Reference proteome</keyword>
<dbReference type="EMBL" id="CP097502">
    <property type="protein sequence ID" value="URD72083.1"/>
    <property type="molecule type" value="Genomic_DNA"/>
</dbReference>